<dbReference type="GO" id="GO:0042651">
    <property type="term" value="C:thylakoid membrane"/>
    <property type="evidence" value="ECO:0007669"/>
    <property type="project" value="TreeGrafter"/>
</dbReference>
<keyword evidence="1" id="KW-1133">Transmembrane helix</keyword>
<dbReference type="Pfam" id="PF12014">
    <property type="entry name" value="Cyclin_D1_bind"/>
    <property type="match status" value="1"/>
</dbReference>
<sequence>MTTSLCLQFPPTKPISFCTNPSISLRNPSYLKSTLPLLSNYGCFSSSSLRCRNDHEAEEGQEEEDENEWEKLMKHCDHIDQQAKLLPKMKAQYDHAMDIGDYENAVRLQVAITEATENDDVARAMSNFNKAVEEERYEDAAFLRDNTGAGLVGWWAGFSDGDPYGHIIHVTADHGRFIAKSYSPWQLATAKDGTPLFEIYASTCKEGKFKEQVIYLMHMFKEDSGYTYQARIMNLVVCLSHLEPDFSQDMWIETLWRYSRASGMNYTIEEFREIYIDYEKSMTKDGKARELAKLSEEEKEKAVINHVFILGNSFEKAPEKLNDFLRLPAKLDRKACFSFSLTVNINNEHAYGEYFPYRNLDLIIHDYVDCIGRGIFKEENELHDSLWPFVLSHARNEQPRLYGTTNFNRIEVPATSDPLNGLYIGSNGFLATEVVQLRRKFGHWHEDGGNDDVSELEKCDYVEVLKLTGDPNVPAGQVAFRAKVGKKYKLSPWPVLEKTHGAVHIIYFIVSLKFSVLWCLFYFILPLVFILCALENYYVCLLLIIF</sequence>
<name>A0AAF0XVX6_DAUCS</name>
<dbReference type="AlphaFoldDB" id="A0AAF0XVX6"/>
<dbReference type="InterPro" id="IPR044680">
    <property type="entry name" value="EX1/2"/>
</dbReference>
<evidence type="ECO:0000313" key="3">
    <source>
        <dbReference type="Proteomes" id="UP000077755"/>
    </source>
</evidence>
<feature type="transmembrane region" description="Helical" evidence="1">
    <location>
        <begin position="520"/>
        <end position="545"/>
    </location>
</feature>
<reference evidence="2" key="1">
    <citation type="journal article" date="2016" name="Nat. Genet.">
        <title>A high-quality carrot genome assembly provides new insights into carotenoid accumulation and asterid genome evolution.</title>
        <authorList>
            <person name="Iorizzo M."/>
            <person name="Ellison S."/>
            <person name="Senalik D."/>
            <person name="Zeng P."/>
            <person name="Satapoomin P."/>
            <person name="Huang J."/>
            <person name="Bowman M."/>
            <person name="Iovene M."/>
            <person name="Sanseverino W."/>
            <person name="Cavagnaro P."/>
            <person name="Yildiz M."/>
            <person name="Macko-Podgorni A."/>
            <person name="Moranska E."/>
            <person name="Grzebelus E."/>
            <person name="Grzebelus D."/>
            <person name="Ashrafi H."/>
            <person name="Zheng Z."/>
            <person name="Cheng S."/>
            <person name="Spooner D."/>
            <person name="Van Deynze A."/>
            <person name="Simon P."/>
        </authorList>
    </citation>
    <scope>NUCLEOTIDE SEQUENCE</scope>
    <source>
        <tissue evidence="2">Leaf</tissue>
    </source>
</reference>
<gene>
    <name evidence="2" type="ORF">DCAR_0934510</name>
</gene>
<dbReference type="Proteomes" id="UP000077755">
    <property type="component" value="Chromosome 9"/>
</dbReference>
<keyword evidence="1" id="KW-0812">Transmembrane</keyword>
<accession>A0AAF0XVX6</accession>
<dbReference type="PANTHER" id="PTHR33917">
    <property type="entry name" value="PROTEIN EXECUTER 1, CHLOROPLASTIC"/>
    <property type="match status" value="1"/>
</dbReference>
<protein>
    <submittedName>
        <fullName evidence="2">Uncharacterized protein</fullName>
    </submittedName>
</protein>
<reference evidence="2" key="2">
    <citation type="submission" date="2022-03" db="EMBL/GenBank/DDBJ databases">
        <title>Draft title - Genomic analysis of global carrot germplasm unveils the trajectory of domestication and the origin of high carotenoid orange carrot.</title>
        <authorList>
            <person name="Iorizzo M."/>
            <person name="Ellison S."/>
            <person name="Senalik D."/>
            <person name="Macko-Podgorni A."/>
            <person name="Grzebelus D."/>
            <person name="Bostan H."/>
            <person name="Rolling W."/>
            <person name="Curaba J."/>
            <person name="Simon P."/>
        </authorList>
    </citation>
    <scope>NUCLEOTIDE SEQUENCE</scope>
    <source>
        <tissue evidence="2">Leaf</tissue>
    </source>
</reference>
<keyword evidence="1" id="KW-0472">Membrane</keyword>
<dbReference type="GO" id="GO:0010343">
    <property type="term" value="P:singlet oxygen-mediated programmed cell death"/>
    <property type="evidence" value="ECO:0007669"/>
    <property type="project" value="InterPro"/>
</dbReference>
<proteinExistence type="predicted"/>
<dbReference type="EMBL" id="CP093351">
    <property type="protein sequence ID" value="WOH14980.1"/>
    <property type="molecule type" value="Genomic_DNA"/>
</dbReference>
<keyword evidence="3" id="KW-1185">Reference proteome</keyword>
<organism evidence="2 3">
    <name type="scientific">Daucus carota subsp. sativus</name>
    <name type="common">Carrot</name>
    <dbReference type="NCBI Taxonomy" id="79200"/>
    <lineage>
        <taxon>Eukaryota</taxon>
        <taxon>Viridiplantae</taxon>
        <taxon>Streptophyta</taxon>
        <taxon>Embryophyta</taxon>
        <taxon>Tracheophyta</taxon>
        <taxon>Spermatophyta</taxon>
        <taxon>Magnoliopsida</taxon>
        <taxon>eudicotyledons</taxon>
        <taxon>Gunneridae</taxon>
        <taxon>Pentapetalae</taxon>
        <taxon>asterids</taxon>
        <taxon>campanulids</taxon>
        <taxon>Apiales</taxon>
        <taxon>Apiaceae</taxon>
        <taxon>Apioideae</taxon>
        <taxon>Scandiceae</taxon>
        <taxon>Daucinae</taxon>
        <taxon>Daucus</taxon>
        <taxon>Daucus sect. Daucus</taxon>
    </lineage>
</organism>
<evidence type="ECO:0000256" key="1">
    <source>
        <dbReference type="SAM" id="Phobius"/>
    </source>
</evidence>
<dbReference type="PANTHER" id="PTHR33917:SF3">
    <property type="entry name" value="PROTEIN EXECUTER 1, CHLOROPLASTIC"/>
    <property type="match status" value="1"/>
</dbReference>
<evidence type="ECO:0000313" key="2">
    <source>
        <dbReference type="EMBL" id="WOH14980.1"/>
    </source>
</evidence>